<dbReference type="EMBL" id="FMWG01000002">
    <property type="protein sequence ID" value="SCZ53192.1"/>
    <property type="molecule type" value="Genomic_DNA"/>
</dbReference>
<evidence type="ECO:0000256" key="1">
    <source>
        <dbReference type="SAM" id="SignalP"/>
    </source>
</evidence>
<accession>A0A1G5PUT9</accession>
<dbReference type="OrthoDB" id="1633822at2"/>
<dbReference type="STRING" id="1156985.SAMN04488118_102103"/>
<protein>
    <submittedName>
        <fullName evidence="3">Ketosteroid isomerase homolog</fullName>
    </submittedName>
</protein>
<proteinExistence type="predicted"/>
<dbReference type="SUPFAM" id="SSF54427">
    <property type="entry name" value="NTF2-like"/>
    <property type="match status" value="1"/>
</dbReference>
<evidence type="ECO:0000313" key="3">
    <source>
        <dbReference type="EMBL" id="SCZ53192.1"/>
    </source>
</evidence>
<feature type="chain" id="PRO_5011689088" evidence="1">
    <location>
        <begin position="21"/>
        <end position="156"/>
    </location>
</feature>
<keyword evidence="4" id="KW-1185">Reference proteome</keyword>
<organism evidence="3 4">
    <name type="scientific">Epibacterium ulvae</name>
    <dbReference type="NCBI Taxonomy" id="1156985"/>
    <lineage>
        <taxon>Bacteria</taxon>
        <taxon>Pseudomonadati</taxon>
        <taxon>Pseudomonadota</taxon>
        <taxon>Alphaproteobacteria</taxon>
        <taxon>Rhodobacterales</taxon>
        <taxon>Roseobacteraceae</taxon>
        <taxon>Epibacterium</taxon>
    </lineage>
</organism>
<dbReference type="Pfam" id="PF14534">
    <property type="entry name" value="DUF4440"/>
    <property type="match status" value="1"/>
</dbReference>
<reference evidence="3 4" key="1">
    <citation type="submission" date="2016-10" db="EMBL/GenBank/DDBJ databases">
        <authorList>
            <person name="de Groot N.N."/>
        </authorList>
    </citation>
    <scope>NUCLEOTIDE SEQUENCE [LARGE SCALE GENOMIC DNA]</scope>
    <source>
        <strain evidence="3 4">U95</strain>
    </source>
</reference>
<dbReference type="Proteomes" id="UP000198767">
    <property type="component" value="Unassembled WGS sequence"/>
</dbReference>
<feature type="domain" description="DUF4440" evidence="2">
    <location>
        <begin position="37"/>
        <end position="143"/>
    </location>
</feature>
<keyword evidence="3" id="KW-0413">Isomerase</keyword>
<dbReference type="Gene3D" id="3.10.450.50">
    <property type="match status" value="1"/>
</dbReference>
<dbReference type="InterPro" id="IPR032710">
    <property type="entry name" value="NTF2-like_dom_sf"/>
</dbReference>
<dbReference type="RefSeq" id="WP_090216023.1">
    <property type="nucleotide sequence ID" value="NZ_FMWG01000002.1"/>
</dbReference>
<feature type="signal peptide" evidence="1">
    <location>
        <begin position="1"/>
        <end position="20"/>
    </location>
</feature>
<name>A0A1G5PUT9_9RHOB</name>
<evidence type="ECO:0000313" key="4">
    <source>
        <dbReference type="Proteomes" id="UP000198767"/>
    </source>
</evidence>
<dbReference type="InterPro" id="IPR027843">
    <property type="entry name" value="DUF4440"/>
</dbReference>
<dbReference type="GO" id="GO:0016853">
    <property type="term" value="F:isomerase activity"/>
    <property type="evidence" value="ECO:0007669"/>
    <property type="project" value="UniProtKB-KW"/>
</dbReference>
<keyword evidence="1" id="KW-0732">Signal</keyword>
<evidence type="ECO:0000259" key="2">
    <source>
        <dbReference type="Pfam" id="PF14534"/>
    </source>
</evidence>
<gene>
    <name evidence="3" type="ORF">SAMN04488118_102103</name>
</gene>
<dbReference type="AlphaFoldDB" id="A0A1G5PUT9"/>
<sequence length="156" mass="17305">MKHACAWLIALAFSTTQTLAEDHKIMTQDQKDVIGSIETMTQYFQAGDIARVMESYEEKATIVFEPDTPQPDTGEQVRLFTELSAINPTFDYVAGHEVVVNGDIAMHIAPWSMTGHTPDGQEIKQSGLSVAVLRKQSDGSWKMVIDNPHSGRLLNQ</sequence>